<comment type="subcellular location">
    <subcellularLocation>
        <location evidence="1">Membrane</location>
    </subcellularLocation>
</comment>
<dbReference type="Proteomes" id="UP000188268">
    <property type="component" value="Unassembled WGS sequence"/>
</dbReference>
<evidence type="ECO:0000259" key="8">
    <source>
        <dbReference type="Pfam" id="PF01490"/>
    </source>
</evidence>
<evidence type="ECO:0000256" key="3">
    <source>
        <dbReference type="ARBA" id="ARBA00022692"/>
    </source>
</evidence>
<evidence type="ECO:0000256" key="2">
    <source>
        <dbReference type="ARBA" id="ARBA00022448"/>
    </source>
</evidence>
<evidence type="ECO:0000313" key="9">
    <source>
        <dbReference type="EMBL" id="OMO60412.1"/>
    </source>
</evidence>
<feature type="transmembrane region" description="Helical" evidence="7">
    <location>
        <begin position="137"/>
        <end position="159"/>
    </location>
</feature>
<proteinExistence type="predicted"/>
<accession>A0A1R3GQR0</accession>
<dbReference type="OrthoDB" id="40134at2759"/>
<dbReference type="PANTHER" id="PTHR48017">
    <property type="entry name" value="OS05G0424000 PROTEIN-RELATED"/>
    <property type="match status" value="1"/>
</dbReference>
<dbReference type="GO" id="GO:0006865">
    <property type="term" value="P:amino acid transport"/>
    <property type="evidence" value="ECO:0007669"/>
    <property type="project" value="UniProtKB-KW"/>
</dbReference>
<gene>
    <name evidence="9" type="ORF">CCACVL1_24174</name>
</gene>
<evidence type="ECO:0000256" key="6">
    <source>
        <dbReference type="ARBA" id="ARBA00023136"/>
    </source>
</evidence>
<dbReference type="InterPro" id="IPR013057">
    <property type="entry name" value="AA_transpt_TM"/>
</dbReference>
<dbReference type="Gramene" id="OMO60412">
    <property type="protein sequence ID" value="OMO60412"/>
    <property type="gene ID" value="CCACVL1_24174"/>
</dbReference>
<sequence length="250" mass="27859">MVENEGGNNHVSEADREREKAINDWLPITSDRNAKWWYSAFHNVTAMVGAGVLSLPYAMSELGWGPGVTMLVMSWGVQPDVDYSYKASTTAGKVFNFLAAMGDVAFAYAGHNVVLEIQATIPSTPDKPSKIAMWKGVVVAYLIVAFCYFTVGFIGYWAYGNAVADNILIILEKPAWLIAVANMFVVIHVVGAYQVYAMPVFDMIESLLVKKLRFTPCLRLRLISRSIYVGKYIYYIYTPKSQLIATYCSN</sequence>
<evidence type="ECO:0000256" key="5">
    <source>
        <dbReference type="ARBA" id="ARBA00022989"/>
    </source>
</evidence>
<keyword evidence="4" id="KW-0029">Amino-acid transport</keyword>
<evidence type="ECO:0000256" key="7">
    <source>
        <dbReference type="SAM" id="Phobius"/>
    </source>
</evidence>
<dbReference type="OMA" id="LRCYSAI"/>
<organism evidence="9 10">
    <name type="scientific">Corchorus capsularis</name>
    <name type="common">Jute</name>
    <dbReference type="NCBI Taxonomy" id="210143"/>
    <lineage>
        <taxon>Eukaryota</taxon>
        <taxon>Viridiplantae</taxon>
        <taxon>Streptophyta</taxon>
        <taxon>Embryophyta</taxon>
        <taxon>Tracheophyta</taxon>
        <taxon>Spermatophyta</taxon>
        <taxon>Magnoliopsida</taxon>
        <taxon>eudicotyledons</taxon>
        <taxon>Gunneridae</taxon>
        <taxon>Pentapetalae</taxon>
        <taxon>rosids</taxon>
        <taxon>malvids</taxon>
        <taxon>Malvales</taxon>
        <taxon>Malvaceae</taxon>
        <taxon>Grewioideae</taxon>
        <taxon>Apeibeae</taxon>
        <taxon>Corchorus</taxon>
    </lineage>
</organism>
<keyword evidence="2" id="KW-0813">Transport</keyword>
<evidence type="ECO:0000256" key="4">
    <source>
        <dbReference type="ARBA" id="ARBA00022970"/>
    </source>
</evidence>
<dbReference type="GO" id="GO:0016020">
    <property type="term" value="C:membrane"/>
    <property type="evidence" value="ECO:0007669"/>
    <property type="project" value="UniProtKB-SubCell"/>
</dbReference>
<protein>
    <submittedName>
        <fullName evidence="9">Amino acid transporter, transmembrane</fullName>
    </submittedName>
</protein>
<keyword evidence="5 7" id="KW-1133">Transmembrane helix</keyword>
<dbReference type="EMBL" id="AWWV01013701">
    <property type="protein sequence ID" value="OMO60412.1"/>
    <property type="molecule type" value="Genomic_DNA"/>
</dbReference>
<feature type="domain" description="Amino acid transporter transmembrane" evidence="8">
    <location>
        <begin position="74"/>
        <end position="227"/>
    </location>
</feature>
<evidence type="ECO:0000313" key="10">
    <source>
        <dbReference type="Proteomes" id="UP000188268"/>
    </source>
</evidence>
<name>A0A1R3GQR0_COCAP</name>
<evidence type="ECO:0000256" key="1">
    <source>
        <dbReference type="ARBA" id="ARBA00004370"/>
    </source>
</evidence>
<keyword evidence="10" id="KW-1185">Reference proteome</keyword>
<dbReference type="STRING" id="210143.A0A1R3GQR0"/>
<dbReference type="AlphaFoldDB" id="A0A1R3GQR0"/>
<keyword evidence="3 7" id="KW-0812">Transmembrane</keyword>
<reference evidence="9 10" key="1">
    <citation type="submission" date="2013-09" db="EMBL/GenBank/DDBJ databases">
        <title>Corchorus capsularis genome sequencing.</title>
        <authorList>
            <person name="Alam M."/>
            <person name="Haque M.S."/>
            <person name="Islam M.S."/>
            <person name="Emdad E.M."/>
            <person name="Islam M.M."/>
            <person name="Ahmed B."/>
            <person name="Halim A."/>
            <person name="Hossen Q.M.M."/>
            <person name="Hossain M.Z."/>
            <person name="Ahmed R."/>
            <person name="Khan M.M."/>
            <person name="Islam R."/>
            <person name="Rashid M.M."/>
            <person name="Khan S.A."/>
            <person name="Rahman M.S."/>
            <person name="Alam M."/>
        </authorList>
    </citation>
    <scope>NUCLEOTIDE SEQUENCE [LARGE SCALE GENOMIC DNA]</scope>
    <source>
        <strain evidence="10">cv. CVL-1</strain>
        <tissue evidence="9">Whole seedling</tissue>
    </source>
</reference>
<dbReference type="Pfam" id="PF01490">
    <property type="entry name" value="Aa_trans"/>
    <property type="match status" value="1"/>
</dbReference>
<keyword evidence="6 7" id="KW-0472">Membrane</keyword>
<feature type="transmembrane region" description="Helical" evidence="7">
    <location>
        <begin position="175"/>
        <end position="196"/>
    </location>
</feature>
<comment type="caution">
    <text evidence="9">The sequence shown here is derived from an EMBL/GenBank/DDBJ whole genome shotgun (WGS) entry which is preliminary data.</text>
</comment>